<proteinExistence type="predicted"/>
<dbReference type="EMBL" id="BAAAFZ010000116">
    <property type="protein sequence ID" value="GAA0607071.1"/>
    <property type="molecule type" value="Genomic_DNA"/>
</dbReference>
<name>A0ABP3RHG9_9PROT</name>
<dbReference type="Pfam" id="PF12570">
    <property type="entry name" value="DUF3750"/>
    <property type="match status" value="1"/>
</dbReference>
<dbReference type="Proteomes" id="UP001501588">
    <property type="component" value="Unassembled WGS sequence"/>
</dbReference>
<dbReference type="InterPro" id="IPR022224">
    <property type="entry name" value="DUF3750"/>
</dbReference>
<comment type="caution">
    <text evidence="2">The sequence shown here is derived from an EMBL/GenBank/DDBJ whole genome shotgun (WGS) entry which is preliminary data.</text>
</comment>
<dbReference type="RefSeq" id="WP_343898203.1">
    <property type="nucleotide sequence ID" value="NZ_BAAAFZ010000116.1"/>
</dbReference>
<accession>A0ABP3RHG9</accession>
<reference evidence="3" key="1">
    <citation type="journal article" date="2019" name="Int. J. Syst. Evol. Microbiol.">
        <title>The Global Catalogue of Microorganisms (GCM) 10K type strain sequencing project: providing services to taxonomists for standard genome sequencing and annotation.</title>
        <authorList>
            <consortium name="The Broad Institute Genomics Platform"/>
            <consortium name="The Broad Institute Genome Sequencing Center for Infectious Disease"/>
            <person name="Wu L."/>
            <person name="Ma J."/>
        </authorList>
    </citation>
    <scope>NUCLEOTIDE SEQUENCE [LARGE SCALE GENOMIC DNA]</scope>
    <source>
        <strain evidence="3">JCM 9933</strain>
    </source>
</reference>
<feature type="region of interest" description="Disordered" evidence="1">
    <location>
        <begin position="242"/>
        <end position="263"/>
    </location>
</feature>
<organism evidence="2 3">
    <name type="scientific">Craurococcus roseus</name>
    <dbReference type="NCBI Taxonomy" id="77585"/>
    <lineage>
        <taxon>Bacteria</taxon>
        <taxon>Pseudomonadati</taxon>
        <taxon>Pseudomonadota</taxon>
        <taxon>Alphaproteobacteria</taxon>
        <taxon>Acetobacterales</taxon>
        <taxon>Acetobacteraceae</taxon>
        <taxon>Craurococcus</taxon>
    </lineage>
</organism>
<sequence>MSILKFGLLLFALFFLLPLGVSAALYHREGTGAGWRTADRSSAGLLPPPALHPDAVVRVFAAQTVRWRGIFAVHCWIVFKPEGAAAYTRYDYTAWGEPIRMNGFEPDGRWFGRAPGAVFAADGSAAAALIPRMRTAIAGYAWRNRGDYRPWPGPNSNTFVAAVLDAVPEIRISLPPTAIGKDYPYDGRWLRTTPSGTGLRFTLGGYAGLTVGWVEGVEVNLLGVVAGFDLRRPAIKLPGLGRLGMAGPDGPSTPPASPTMQPT</sequence>
<evidence type="ECO:0000313" key="3">
    <source>
        <dbReference type="Proteomes" id="UP001501588"/>
    </source>
</evidence>
<evidence type="ECO:0000256" key="1">
    <source>
        <dbReference type="SAM" id="MobiDB-lite"/>
    </source>
</evidence>
<evidence type="ECO:0000313" key="2">
    <source>
        <dbReference type="EMBL" id="GAA0607071.1"/>
    </source>
</evidence>
<gene>
    <name evidence="2" type="ORF">GCM10009416_50120</name>
</gene>
<keyword evidence="3" id="KW-1185">Reference proteome</keyword>
<protein>
    <submittedName>
        <fullName evidence="2">DUF3750 domain-containing protein</fullName>
    </submittedName>
</protein>